<dbReference type="KEGG" id="mthd:A3224_05995"/>
<organism evidence="3 4">
    <name type="scientific">Microbulbifer thermotolerans</name>
    <dbReference type="NCBI Taxonomy" id="252514"/>
    <lineage>
        <taxon>Bacteria</taxon>
        <taxon>Pseudomonadati</taxon>
        <taxon>Pseudomonadota</taxon>
        <taxon>Gammaproteobacteria</taxon>
        <taxon>Cellvibrionales</taxon>
        <taxon>Microbulbiferaceae</taxon>
        <taxon>Microbulbifer</taxon>
    </lineage>
</organism>
<evidence type="ECO:0000313" key="3">
    <source>
        <dbReference type="EMBL" id="AMX02194.1"/>
    </source>
</evidence>
<dbReference type="SUPFAM" id="SSF55961">
    <property type="entry name" value="Bet v1-like"/>
    <property type="match status" value="1"/>
</dbReference>
<dbReference type="InterPro" id="IPR013538">
    <property type="entry name" value="ASHA1/2-like_C"/>
</dbReference>
<accession>A0A143HKD1</accession>
<comment type="similarity">
    <text evidence="1">Belongs to the AHA1 family.</text>
</comment>
<reference evidence="4" key="1">
    <citation type="submission" date="2016-03" db="EMBL/GenBank/DDBJ databases">
        <authorList>
            <person name="Lee Y.-S."/>
            <person name="Choi Y.-L."/>
        </authorList>
    </citation>
    <scope>NUCLEOTIDE SEQUENCE [LARGE SCALE GENOMIC DNA]</scope>
    <source>
        <strain evidence="4">DAU221</strain>
    </source>
</reference>
<evidence type="ECO:0000313" key="4">
    <source>
        <dbReference type="Proteomes" id="UP000076077"/>
    </source>
</evidence>
<proteinExistence type="inferred from homology"/>
<name>A0A143HKD1_MICTH</name>
<sequence length="152" mass="17116">MANILHRVGIKTSPESVYRALSTREGLAAWWTTKTRGESAVGGRLKFRFCDTGGAEIGGFDMKVLDLTPARKVLWQVVDGPEEWIGTSISFELKQEGDYTVVLFKHMGWKEPVEFMYHCSTKWAVFLLSLKSLLETGHGSPSPHDVKIDNWN</sequence>
<gene>
    <name evidence="3" type="ORF">A3224_05995</name>
</gene>
<dbReference type="GeneID" id="76607603"/>
<keyword evidence="4" id="KW-1185">Reference proteome</keyword>
<dbReference type="Proteomes" id="UP000076077">
    <property type="component" value="Chromosome"/>
</dbReference>
<dbReference type="Pfam" id="PF08327">
    <property type="entry name" value="AHSA1"/>
    <property type="match status" value="1"/>
</dbReference>
<dbReference type="Gene3D" id="3.30.530.20">
    <property type="match status" value="1"/>
</dbReference>
<dbReference type="AlphaFoldDB" id="A0A143HKD1"/>
<feature type="domain" description="Activator of Hsp90 ATPase homologue 1/2-like C-terminal" evidence="2">
    <location>
        <begin position="11"/>
        <end position="135"/>
    </location>
</feature>
<evidence type="ECO:0000259" key="2">
    <source>
        <dbReference type="Pfam" id="PF08327"/>
    </source>
</evidence>
<protein>
    <submittedName>
        <fullName evidence="3">Polyketide cyclase</fullName>
    </submittedName>
</protein>
<evidence type="ECO:0000256" key="1">
    <source>
        <dbReference type="ARBA" id="ARBA00006817"/>
    </source>
</evidence>
<dbReference type="CDD" id="cd07814">
    <property type="entry name" value="SRPBCC_CalC_Aha1-like"/>
    <property type="match status" value="1"/>
</dbReference>
<dbReference type="RefSeq" id="WP_067152542.1">
    <property type="nucleotide sequence ID" value="NZ_CP014864.1"/>
</dbReference>
<dbReference type="InterPro" id="IPR023393">
    <property type="entry name" value="START-like_dom_sf"/>
</dbReference>
<dbReference type="OrthoDB" id="287565at2"/>
<dbReference type="EMBL" id="CP014864">
    <property type="protein sequence ID" value="AMX02194.1"/>
    <property type="molecule type" value="Genomic_DNA"/>
</dbReference>